<dbReference type="PROSITE" id="PS51257">
    <property type="entry name" value="PROKAR_LIPOPROTEIN"/>
    <property type="match status" value="1"/>
</dbReference>
<dbReference type="AlphaFoldDB" id="A0A6J4J936"/>
<organism evidence="2">
    <name type="scientific">uncultured Acidimicrobiales bacterium</name>
    <dbReference type="NCBI Taxonomy" id="310071"/>
    <lineage>
        <taxon>Bacteria</taxon>
        <taxon>Bacillati</taxon>
        <taxon>Actinomycetota</taxon>
        <taxon>Acidimicrobiia</taxon>
        <taxon>Acidimicrobiales</taxon>
        <taxon>environmental samples</taxon>
    </lineage>
</organism>
<keyword evidence="1" id="KW-0732">Signal</keyword>
<name>A0A6J4J936_9ACTN</name>
<evidence type="ECO:0000313" key="2">
    <source>
        <dbReference type="EMBL" id="CAA9271764.1"/>
    </source>
</evidence>
<evidence type="ECO:0008006" key="3">
    <source>
        <dbReference type="Google" id="ProtNLM"/>
    </source>
</evidence>
<dbReference type="EMBL" id="CADCSZ010000203">
    <property type="protein sequence ID" value="CAA9271764.1"/>
    <property type="molecule type" value="Genomic_DNA"/>
</dbReference>
<accession>A0A6J4J936</accession>
<reference evidence="2" key="1">
    <citation type="submission" date="2020-02" db="EMBL/GenBank/DDBJ databases">
        <authorList>
            <person name="Meier V. D."/>
        </authorList>
    </citation>
    <scope>NUCLEOTIDE SEQUENCE</scope>
    <source>
        <strain evidence="2">AVDCRST_MAG76</strain>
    </source>
</reference>
<proteinExistence type="predicted"/>
<protein>
    <recommendedName>
        <fullName evidence="3">Lipoprotein</fullName>
    </recommendedName>
</protein>
<sequence length="230" mass="25817">MARRRLIVALAAMVACLTAACTPSQYEFESNKRLGVHLKVPKGWQEVPQDALFPLYEQSTKQGSPEAYRILKQVVWEKAWDSSPNPAVGHFVLGSADAPVARVMVRSLLEEEQKAISPEYVANLAVGSYSEDVQGFKELLRNPGTSELVSADFIPLQDEQLSPDGYFGVRQLFEARNPEDESLYVVAFIGLVDVERTRLYTLTMHCNRRCFLANESLFSKVLDSFTVRKP</sequence>
<feature type="chain" id="PRO_5039509530" description="Lipoprotein" evidence="1">
    <location>
        <begin position="21"/>
        <end position="230"/>
    </location>
</feature>
<evidence type="ECO:0000256" key="1">
    <source>
        <dbReference type="SAM" id="SignalP"/>
    </source>
</evidence>
<dbReference type="Gene3D" id="3.40.1000.10">
    <property type="entry name" value="Mog1/PsbP, alpha/beta/alpha sandwich"/>
    <property type="match status" value="1"/>
</dbReference>
<gene>
    <name evidence="2" type="ORF">AVDCRST_MAG76-3467</name>
</gene>
<feature type="signal peptide" evidence="1">
    <location>
        <begin position="1"/>
        <end position="20"/>
    </location>
</feature>